<keyword evidence="2" id="KW-1185">Reference proteome</keyword>
<dbReference type="InterPro" id="IPR050678">
    <property type="entry name" value="DNA_Partitioning_ATPase"/>
</dbReference>
<evidence type="ECO:0000313" key="1">
    <source>
        <dbReference type="EMBL" id="QTA83433.1"/>
    </source>
</evidence>
<dbReference type="Proteomes" id="UP000663720">
    <property type="component" value="Chromosome"/>
</dbReference>
<proteinExistence type="predicted"/>
<dbReference type="RefSeq" id="WP_207689286.1">
    <property type="nucleotide sequence ID" value="NZ_CP061799.1"/>
</dbReference>
<dbReference type="PANTHER" id="PTHR13696:SF52">
    <property type="entry name" value="PARA FAMILY PROTEIN CT_582"/>
    <property type="match status" value="1"/>
</dbReference>
<sequence length="318" mass="37458">MANVASLLAKWGKNVLIVDWDLEAPGIEKYFEKYTPDLFEQRKKIPGVVDMIHSFNQEKEINWHECLLKLFPFGSQYPVSLLSAGQDQPDYALRLQEIDWEVLFNERSLGSYLEKLREQWIEEYDFVLIDSRTGITDIGGICTIYLPDILVLFFTANQQSLDGVIDVIKRARNSRNHLKYERKYLIGVPVPSRDESMTEYALAKEWRKIFAEKLSDLYQDWLHRNKTPEDALKILRIPYIPFWSFGERLPVVEEGVDDPKSLGFSYEFLARLIANRLEWEKAFKNRKTIFITNTKENSAYEQKNHQWFLSAMPKKTRE</sequence>
<dbReference type="Gene3D" id="3.40.50.300">
    <property type="entry name" value="P-loop containing nucleotide triphosphate hydrolases"/>
    <property type="match status" value="1"/>
</dbReference>
<gene>
    <name evidence="1" type="ORF">dnl_58400</name>
</gene>
<dbReference type="AlphaFoldDB" id="A0A975BDR9"/>
<dbReference type="EMBL" id="CP061799">
    <property type="protein sequence ID" value="QTA83433.1"/>
    <property type="molecule type" value="Genomic_DNA"/>
</dbReference>
<evidence type="ECO:0000313" key="2">
    <source>
        <dbReference type="Proteomes" id="UP000663720"/>
    </source>
</evidence>
<dbReference type="KEGG" id="dli:dnl_58400"/>
<protein>
    <submittedName>
        <fullName evidence="1">P-loop domain-containing protein</fullName>
    </submittedName>
</protein>
<dbReference type="NCBIfam" id="NF047398">
    <property type="entry name" value="AAA_KGGVGR"/>
    <property type="match status" value="1"/>
</dbReference>
<name>A0A975BDR9_9BACT</name>
<accession>A0A975BDR9</accession>
<organism evidence="1 2">
    <name type="scientific">Desulfonema limicola</name>
    <dbReference type="NCBI Taxonomy" id="45656"/>
    <lineage>
        <taxon>Bacteria</taxon>
        <taxon>Pseudomonadati</taxon>
        <taxon>Thermodesulfobacteriota</taxon>
        <taxon>Desulfobacteria</taxon>
        <taxon>Desulfobacterales</taxon>
        <taxon>Desulfococcaceae</taxon>
        <taxon>Desulfonema</taxon>
    </lineage>
</organism>
<reference evidence="1" key="1">
    <citation type="journal article" date="2021" name="Microb. Physiol.">
        <title>Proteogenomic Insights into the Physiology of Marine, Sulfate-Reducing, Filamentous Desulfonema limicola and Desulfonema magnum.</title>
        <authorList>
            <person name="Schnaars V."/>
            <person name="Wohlbrand L."/>
            <person name="Scheve S."/>
            <person name="Hinrichs C."/>
            <person name="Reinhardt R."/>
            <person name="Rabus R."/>
        </authorList>
    </citation>
    <scope>NUCLEOTIDE SEQUENCE</scope>
    <source>
        <strain evidence="1">5ac10</strain>
    </source>
</reference>
<dbReference type="SUPFAM" id="SSF52540">
    <property type="entry name" value="P-loop containing nucleoside triphosphate hydrolases"/>
    <property type="match status" value="1"/>
</dbReference>
<dbReference type="InterPro" id="IPR027417">
    <property type="entry name" value="P-loop_NTPase"/>
</dbReference>
<dbReference type="PANTHER" id="PTHR13696">
    <property type="entry name" value="P-LOOP CONTAINING NUCLEOSIDE TRIPHOSPHATE HYDROLASE"/>
    <property type="match status" value="1"/>
</dbReference>